<gene>
    <name evidence="2" type="ORF">A2589_02860</name>
</gene>
<keyword evidence="1" id="KW-1133">Transmembrane helix</keyword>
<evidence type="ECO:0000313" key="2">
    <source>
        <dbReference type="EMBL" id="OHA59758.1"/>
    </source>
</evidence>
<evidence type="ECO:0000256" key="1">
    <source>
        <dbReference type="SAM" id="Phobius"/>
    </source>
</evidence>
<dbReference type="AlphaFoldDB" id="A0A1G2QH65"/>
<proteinExistence type="predicted"/>
<evidence type="ECO:0000313" key="3">
    <source>
        <dbReference type="Proteomes" id="UP000177838"/>
    </source>
</evidence>
<dbReference type="STRING" id="1802439.A2589_02860"/>
<sequence length="73" mass="7737">MATIASPIKNKNVILAFILGIIVTVFVGHAVVVYQTRNLAVENRNDINSIMTFLQQATGGAPVAPAGEVEEAE</sequence>
<dbReference type="Proteomes" id="UP000177838">
    <property type="component" value="Unassembled WGS sequence"/>
</dbReference>
<comment type="caution">
    <text evidence="2">The sequence shown here is derived from an EMBL/GenBank/DDBJ whole genome shotgun (WGS) entry which is preliminary data.</text>
</comment>
<reference evidence="2 3" key="1">
    <citation type="journal article" date="2016" name="Nat. Commun.">
        <title>Thousands of microbial genomes shed light on interconnected biogeochemical processes in an aquifer system.</title>
        <authorList>
            <person name="Anantharaman K."/>
            <person name="Brown C.T."/>
            <person name="Hug L.A."/>
            <person name="Sharon I."/>
            <person name="Castelle C.J."/>
            <person name="Probst A.J."/>
            <person name="Thomas B.C."/>
            <person name="Singh A."/>
            <person name="Wilkins M.J."/>
            <person name="Karaoz U."/>
            <person name="Brodie E.L."/>
            <person name="Williams K.H."/>
            <person name="Hubbard S.S."/>
            <person name="Banfield J.F."/>
        </authorList>
    </citation>
    <scope>NUCLEOTIDE SEQUENCE [LARGE SCALE GENOMIC DNA]</scope>
</reference>
<feature type="transmembrane region" description="Helical" evidence="1">
    <location>
        <begin position="12"/>
        <end position="34"/>
    </location>
</feature>
<keyword evidence="1" id="KW-0472">Membrane</keyword>
<dbReference type="EMBL" id="MHTK01000005">
    <property type="protein sequence ID" value="OHA59758.1"/>
    <property type="molecule type" value="Genomic_DNA"/>
</dbReference>
<organism evidence="2 3">
    <name type="scientific">Candidatus Vogelbacteria bacterium RIFOXYD1_FULL_46_19</name>
    <dbReference type="NCBI Taxonomy" id="1802439"/>
    <lineage>
        <taxon>Bacteria</taxon>
        <taxon>Candidatus Vogeliibacteriota</taxon>
    </lineage>
</organism>
<protein>
    <submittedName>
        <fullName evidence="2">Uncharacterized protein</fullName>
    </submittedName>
</protein>
<accession>A0A1G2QH65</accession>
<name>A0A1G2QH65_9BACT</name>
<keyword evidence="1" id="KW-0812">Transmembrane</keyword>